<organism evidence="2 3">
    <name type="scientific">Meloidogyne hapla</name>
    <name type="common">Root-knot nematode worm</name>
    <dbReference type="NCBI Taxonomy" id="6305"/>
    <lineage>
        <taxon>Eukaryota</taxon>
        <taxon>Metazoa</taxon>
        <taxon>Ecdysozoa</taxon>
        <taxon>Nematoda</taxon>
        <taxon>Chromadorea</taxon>
        <taxon>Rhabditida</taxon>
        <taxon>Tylenchina</taxon>
        <taxon>Tylenchomorpha</taxon>
        <taxon>Tylenchoidea</taxon>
        <taxon>Meloidogynidae</taxon>
        <taxon>Meloidogyninae</taxon>
        <taxon>Meloidogyne</taxon>
    </lineage>
</organism>
<sequence>MKRRVKFSEDSEGQDSQRHVKRSKFNENDSDNDDDEFELPGTSKADKKHTLDSDEEDNVNDYEKLDMRKVEGQEDATQEYEGEIKIMPFNMNDDLEEGHFDAFGTFIYNKKEAAIRDAWLDNIEWDKAKDAAGDKWGKLNDDVKTNEKEEDLELKTIYSKLLDLLEVGETIDGALKKLNSQKGLSASEERKRRWAAKKSGNNTLPIQNDSIQNKIAELTTLADSLVSLGQMEAYQLGPGKIKEMLGELEPKTENIPKEATLDMFAE</sequence>
<dbReference type="WBParaSite" id="MhA1_Contig660.frz3.gene9">
    <property type="protein sequence ID" value="MhA1_Contig660.frz3.gene9"/>
    <property type="gene ID" value="MhA1_Contig660.frz3.gene9"/>
</dbReference>
<dbReference type="GO" id="GO:0005682">
    <property type="term" value="C:U5 snRNP"/>
    <property type="evidence" value="ECO:0007669"/>
    <property type="project" value="InterPro"/>
</dbReference>
<reference evidence="3" key="1">
    <citation type="submission" date="2016-11" db="UniProtKB">
        <authorList>
            <consortium name="WormBaseParasite"/>
        </authorList>
    </citation>
    <scope>IDENTIFICATION</scope>
</reference>
<dbReference type="PANTHER" id="PTHR13138">
    <property type="entry name" value="PROTEIN LIN1"/>
    <property type="match status" value="1"/>
</dbReference>
<feature type="region of interest" description="Disordered" evidence="1">
    <location>
        <begin position="1"/>
        <end position="78"/>
    </location>
</feature>
<dbReference type="PANTHER" id="PTHR13138:SF3">
    <property type="entry name" value="CD2 ANTIGEN CYTOPLASMIC TAIL-BINDING PROTEIN 2"/>
    <property type="match status" value="1"/>
</dbReference>
<evidence type="ECO:0000313" key="2">
    <source>
        <dbReference type="Proteomes" id="UP000095281"/>
    </source>
</evidence>
<accession>A0A1I8BWV7</accession>
<feature type="compositionally biased region" description="Acidic residues" evidence="1">
    <location>
        <begin position="28"/>
        <end position="38"/>
    </location>
</feature>
<dbReference type="OMA" id="TQGHYHW"/>
<dbReference type="InterPro" id="IPR039905">
    <property type="entry name" value="CD2BP2/Lin1"/>
</dbReference>
<dbReference type="Proteomes" id="UP000095281">
    <property type="component" value="Unplaced"/>
</dbReference>
<name>A0A1I8BWV7_MELHA</name>
<dbReference type="AlphaFoldDB" id="A0A1I8BWV7"/>
<proteinExistence type="predicted"/>
<evidence type="ECO:0000313" key="3">
    <source>
        <dbReference type="WBParaSite" id="MhA1_Contig660.frz3.gene9"/>
    </source>
</evidence>
<feature type="compositionally biased region" description="Basic and acidic residues" evidence="1">
    <location>
        <begin position="61"/>
        <end position="72"/>
    </location>
</feature>
<evidence type="ECO:0000256" key="1">
    <source>
        <dbReference type="SAM" id="MobiDB-lite"/>
    </source>
</evidence>
<keyword evidence="2" id="KW-1185">Reference proteome</keyword>
<protein>
    <submittedName>
        <fullName evidence="3">GYF domain-containing protein</fullName>
    </submittedName>
</protein>